<keyword evidence="5" id="KW-1185">Reference proteome</keyword>
<dbReference type="EMBL" id="CP136920">
    <property type="protein sequence ID" value="WOO40547.1"/>
    <property type="molecule type" value="Genomic_DNA"/>
</dbReference>
<reference evidence="3 5" key="1">
    <citation type="submission" date="2023-10" db="EMBL/GenBank/DDBJ databases">
        <title>Rubellicoccus peritrichatus gen. nov., sp. nov., isolated from an algae of coral reef tank.</title>
        <authorList>
            <person name="Luo J."/>
        </authorList>
    </citation>
    <scope>NUCLEOTIDE SEQUENCE [LARGE SCALE GENOMIC DNA]</scope>
    <source>
        <strain evidence="3 5">CR14</strain>
    </source>
</reference>
<dbReference type="KEGG" id="puo:RZN69_17895"/>
<evidence type="ECO:0000313" key="5">
    <source>
        <dbReference type="Proteomes" id="UP001304300"/>
    </source>
</evidence>
<protein>
    <submittedName>
        <fullName evidence="3">Uncharacterized protein</fullName>
    </submittedName>
</protein>
<dbReference type="Proteomes" id="UP001304300">
    <property type="component" value="Chromosome"/>
</dbReference>
<evidence type="ECO:0000313" key="1">
    <source>
        <dbReference type="EMBL" id="WOO40399.1"/>
    </source>
</evidence>
<organism evidence="3 5">
    <name type="scientific">Rubellicoccus peritrichatus</name>
    <dbReference type="NCBI Taxonomy" id="3080537"/>
    <lineage>
        <taxon>Bacteria</taxon>
        <taxon>Pseudomonadati</taxon>
        <taxon>Verrucomicrobiota</taxon>
        <taxon>Opitutia</taxon>
        <taxon>Puniceicoccales</taxon>
        <taxon>Cerasicoccaceae</taxon>
        <taxon>Rubellicoccus</taxon>
    </lineage>
</organism>
<evidence type="ECO:0000313" key="4">
    <source>
        <dbReference type="EMBL" id="WOO40547.1"/>
    </source>
</evidence>
<sequence>MTTLQQLSKRIDQTAKEIAVDSWRVKAGAVKEYLDNRDLTYDEAISMIEEFKQSADVISQPPKSFVDTIKQELINKLVNTDIV</sequence>
<dbReference type="KEGG" id="puo:RZN69_17650"/>
<dbReference type="RefSeq" id="WP_317832630.1">
    <property type="nucleotide sequence ID" value="NZ_CP136920.1"/>
</dbReference>
<accession>A0AAQ3L890</accession>
<dbReference type="EMBL" id="CP136920">
    <property type="protein sequence ID" value="WOO40497.1"/>
    <property type="molecule type" value="Genomic_DNA"/>
</dbReference>
<dbReference type="KEGG" id="puo:RZN69_18145"/>
<dbReference type="EMBL" id="CP136920">
    <property type="protein sequence ID" value="WOO40399.1"/>
    <property type="molecule type" value="Genomic_DNA"/>
</dbReference>
<proteinExistence type="predicted"/>
<gene>
    <name evidence="1" type="ORF">RZN69_17405</name>
    <name evidence="2" type="ORF">RZN69_17650</name>
    <name evidence="3" type="ORF">RZN69_17895</name>
    <name evidence="4" type="ORF">RZN69_18145</name>
</gene>
<name>A0AAQ3L890_9BACT</name>
<evidence type="ECO:0000313" key="2">
    <source>
        <dbReference type="EMBL" id="WOO40448.1"/>
    </source>
</evidence>
<evidence type="ECO:0000313" key="3">
    <source>
        <dbReference type="EMBL" id="WOO40497.1"/>
    </source>
</evidence>
<dbReference type="KEGG" id="puo:RZN69_17405"/>
<dbReference type="AlphaFoldDB" id="A0AAQ3L890"/>
<dbReference type="EMBL" id="CP136920">
    <property type="protein sequence ID" value="WOO40448.1"/>
    <property type="molecule type" value="Genomic_DNA"/>
</dbReference>